<dbReference type="RefSeq" id="XP_024884012.1">
    <property type="nucleotide sequence ID" value="XM_025028244.1"/>
</dbReference>
<evidence type="ECO:0000256" key="7">
    <source>
        <dbReference type="ARBA" id="ARBA00022833"/>
    </source>
</evidence>
<reference evidence="14" key="1">
    <citation type="submission" date="2025-08" db="UniProtKB">
        <authorList>
            <consortium name="RefSeq"/>
        </authorList>
    </citation>
    <scope>IDENTIFICATION</scope>
    <source>
        <tissue evidence="14">Whole body</tissue>
    </source>
</reference>
<keyword evidence="7" id="KW-0862">Zinc</keyword>
<dbReference type="Gene3D" id="1.10.1380.10">
    <property type="entry name" value="Neutral endopeptidase , domain2"/>
    <property type="match status" value="2"/>
</dbReference>
<evidence type="ECO:0000313" key="13">
    <source>
        <dbReference type="Proteomes" id="UP000504618"/>
    </source>
</evidence>
<feature type="domain" description="Peptidase M13 N-terminal" evidence="12">
    <location>
        <begin position="405"/>
        <end position="660"/>
    </location>
</feature>
<dbReference type="PROSITE" id="PS51885">
    <property type="entry name" value="NEPRILYSIN"/>
    <property type="match status" value="1"/>
</dbReference>
<dbReference type="CDD" id="cd08662">
    <property type="entry name" value="M13"/>
    <property type="match status" value="1"/>
</dbReference>
<keyword evidence="5" id="KW-0479">Metal-binding</keyword>
<gene>
    <name evidence="14" type="primary">LOC112462455</name>
</gene>
<feature type="domain" description="Peptidase M13 C-terminal" evidence="11">
    <location>
        <begin position="722"/>
        <end position="930"/>
    </location>
</feature>
<dbReference type="GO" id="GO:0004222">
    <property type="term" value="F:metalloendopeptidase activity"/>
    <property type="evidence" value="ECO:0007669"/>
    <property type="project" value="InterPro"/>
</dbReference>
<feature type="compositionally biased region" description="Basic and acidic residues" evidence="9">
    <location>
        <begin position="39"/>
        <end position="57"/>
    </location>
</feature>
<feature type="compositionally biased region" description="Basic residues" evidence="9">
    <location>
        <begin position="321"/>
        <end position="365"/>
    </location>
</feature>
<evidence type="ECO:0000256" key="8">
    <source>
        <dbReference type="ARBA" id="ARBA00023049"/>
    </source>
</evidence>
<organism evidence="13 14">
    <name type="scientific">Temnothorax curvispinosus</name>
    <dbReference type="NCBI Taxonomy" id="300111"/>
    <lineage>
        <taxon>Eukaryota</taxon>
        <taxon>Metazoa</taxon>
        <taxon>Ecdysozoa</taxon>
        <taxon>Arthropoda</taxon>
        <taxon>Hexapoda</taxon>
        <taxon>Insecta</taxon>
        <taxon>Pterygota</taxon>
        <taxon>Neoptera</taxon>
        <taxon>Endopterygota</taxon>
        <taxon>Hymenoptera</taxon>
        <taxon>Apocrita</taxon>
        <taxon>Aculeata</taxon>
        <taxon>Formicoidea</taxon>
        <taxon>Formicidae</taxon>
        <taxon>Myrmicinae</taxon>
        <taxon>Temnothorax</taxon>
    </lineage>
</organism>
<dbReference type="PANTHER" id="PTHR11733:SF167">
    <property type="entry name" value="FI17812P1-RELATED"/>
    <property type="match status" value="1"/>
</dbReference>
<comment type="similarity">
    <text evidence="3">Belongs to the peptidase M13 family.</text>
</comment>
<feature type="compositionally biased region" description="Basic and acidic residues" evidence="9">
    <location>
        <begin position="255"/>
        <end position="279"/>
    </location>
</feature>
<keyword evidence="8" id="KW-0482">Metalloprotease</keyword>
<proteinExistence type="inferred from homology"/>
<comment type="cofactor">
    <cofactor evidence="1">
        <name>Zn(2+)</name>
        <dbReference type="ChEBI" id="CHEBI:29105"/>
    </cofactor>
</comment>
<feature type="compositionally biased region" description="Basic and acidic residues" evidence="9">
    <location>
        <begin position="297"/>
        <end position="320"/>
    </location>
</feature>
<evidence type="ECO:0000256" key="6">
    <source>
        <dbReference type="ARBA" id="ARBA00022801"/>
    </source>
</evidence>
<feature type="chain" id="PRO_5026797558" evidence="10">
    <location>
        <begin position="19"/>
        <end position="932"/>
    </location>
</feature>
<dbReference type="GeneID" id="112462455"/>
<dbReference type="PANTHER" id="PTHR11733">
    <property type="entry name" value="ZINC METALLOPROTEASE FAMILY M13 NEPRILYSIN-RELATED"/>
    <property type="match status" value="1"/>
</dbReference>
<feature type="signal peptide" evidence="10">
    <location>
        <begin position="1"/>
        <end position="18"/>
    </location>
</feature>
<evidence type="ECO:0000256" key="5">
    <source>
        <dbReference type="ARBA" id="ARBA00022723"/>
    </source>
</evidence>
<evidence type="ECO:0000259" key="12">
    <source>
        <dbReference type="Pfam" id="PF05649"/>
    </source>
</evidence>
<evidence type="ECO:0000256" key="9">
    <source>
        <dbReference type="SAM" id="MobiDB-lite"/>
    </source>
</evidence>
<name>A0A6J1QNH3_9HYME</name>
<dbReference type="InterPro" id="IPR018497">
    <property type="entry name" value="Peptidase_M13_C"/>
</dbReference>
<evidence type="ECO:0000259" key="11">
    <source>
        <dbReference type="Pfam" id="PF01431"/>
    </source>
</evidence>
<feature type="compositionally biased region" description="Acidic residues" evidence="9">
    <location>
        <begin position="240"/>
        <end position="254"/>
    </location>
</feature>
<dbReference type="OrthoDB" id="6475849at2759"/>
<evidence type="ECO:0000256" key="3">
    <source>
        <dbReference type="ARBA" id="ARBA00007357"/>
    </source>
</evidence>
<protein>
    <submittedName>
        <fullName evidence="14">Neprilysin-like isoform X1</fullName>
    </submittedName>
</protein>
<dbReference type="InterPro" id="IPR024079">
    <property type="entry name" value="MetalloPept_cat_dom_sf"/>
</dbReference>
<dbReference type="GO" id="GO:0005886">
    <property type="term" value="C:plasma membrane"/>
    <property type="evidence" value="ECO:0007669"/>
    <property type="project" value="UniProtKB-SubCell"/>
</dbReference>
<dbReference type="Pfam" id="PF01431">
    <property type="entry name" value="Peptidase_M13"/>
    <property type="match status" value="1"/>
</dbReference>
<dbReference type="GO" id="GO:0016485">
    <property type="term" value="P:protein processing"/>
    <property type="evidence" value="ECO:0007669"/>
    <property type="project" value="TreeGrafter"/>
</dbReference>
<feature type="region of interest" description="Disordered" evidence="9">
    <location>
        <begin position="37"/>
        <end position="57"/>
    </location>
</feature>
<dbReference type="Gene3D" id="3.40.390.10">
    <property type="entry name" value="Collagenase (Catalytic Domain)"/>
    <property type="match status" value="2"/>
</dbReference>
<evidence type="ECO:0000256" key="4">
    <source>
        <dbReference type="ARBA" id="ARBA00022670"/>
    </source>
</evidence>
<dbReference type="AlphaFoldDB" id="A0A6J1QNH3"/>
<dbReference type="Proteomes" id="UP000504618">
    <property type="component" value="Unplaced"/>
</dbReference>
<dbReference type="PRINTS" id="PR00786">
    <property type="entry name" value="NEPRILYSIN"/>
</dbReference>
<dbReference type="GO" id="GO:0046872">
    <property type="term" value="F:metal ion binding"/>
    <property type="evidence" value="ECO:0007669"/>
    <property type="project" value="UniProtKB-KW"/>
</dbReference>
<keyword evidence="13" id="KW-1185">Reference proteome</keyword>
<evidence type="ECO:0000313" key="14">
    <source>
        <dbReference type="RefSeq" id="XP_024884012.1"/>
    </source>
</evidence>
<dbReference type="SUPFAM" id="SSF55486">
    <property type="entry name" value="Metalloproteases ('zincins'), catalytic domain"/>
    <property type="match status" value="2"/>
</dbReference>
<accession>A0A6J1QNH3</accession>
<comment type="subcellular location">
    <subcellularLocation>
        <location evidence="2">Cell membrane</location>
        <topology evidence="2">Single-pass type II membrane protein</topology>
    </subcellularLocation>
</comment>
<dbReference type="InterPro" id="IPR008753">
    <property type="entry name" value="Peptidase_M13_N"/>
</dbReference>
<sequence>MRWFILLAFIGVLLLKNATPSKNLRYPSRLDWLFGVNNEPDKNKEENKEKEKKDDKPTVCQSQECKKIARIISESMNKSADPCDDFYEYACGRWPEHNPIPNGLESWSMFRRAQINVQKQIKEILDEGPKKNDLLAVKLAKKWYAVCMDTDAMERYGLEPLVFTLSRIGGWPLIMEQDEWNEQEYSWQKVDDQYVRLTGRNAFYDVSVVNIDYDLNETRKVVYIDIPDLPTGSNRLWSETDSEEEEDKSDEDASNEQKDSQEPGSKEKNDDKSGNNRNDENEDDNNDESDNNDDEKDNNNNDKENNANDTNKQNDDDNAKKKVSTKRTGKLAKNKKLGHGRKMKSNTHSKNNHHKTKKEGIKKRAIPTNIREKLRVWKTEKNHVKQKRIERPKETLKATTPQDNTKEMIDEDNDLKKYTNYISKVAHAIAKTRGVEVSEEHMNKDIQDIIEFQVRLAEITAEADVMRYRDVKSMTLNDFQKWYNEKKPKTPNSAINWVYKIGELFDEAHVQIGDDLTVGIRRQSYFRDLVALLDKTSSRTIVNYIHWNFLIRIIKTTTSEMRKLYYAWEGKEEKDDKEVLGISLRSRKCTREVAEMSVILAYEYVRNHFSDEITKTASDMVDDMQIEVEYQIKESNWMDEDTKDFVLAKLVNLNKFIGYPDWFKNNTKVKQYFQGLVIGKSYYENILSYDRYSKWKNLRELLLEDDENADDIMMINPTTVDAYFSPGANSIAISAADFQSPLFAYGRPQVINYGIIGMIMGHEVNHGFDNRGHLYDKNGNAVEWLSAMAEAYGKRAECFVEQFNNYSIDKTSNYTIENYGNQTAGENIADTMGLEAAFKAYQRRQRECGKPDTVLPGLEDLTNDQLFFLSFANLCCEAAKMNSTINKAKRDPHSPGRLRIIGSVSNSQDFAEAYNCPIGSAMNPSKKCHIWK</sequence>
<keyword evidence="6" id="KW-0378">Hydrolase</keyword>
<keyword evidence="10" id="KW-0732">Signal</keyword>
<feature type="region of interest" description="Disordered" evidence="9">
    <location>
        <begin position="230"/>
        <end position="365"/>
    </location>
</feature>
<dbReference type="InterPro" id="IPR000718">
    <property type="entry name" value="Peptidase_M13"/>
</dbReference>
<feature type="domain" description="Peptidase M13 N-terminal" evidence="12">
    <location>
        <begin position="82"/>
        <end position="245"/>
    </location>
</feature>
<dbReference type="Pfam" id="PF05649">
    <property type="entry name" value="Peptidase_M13_N"/>
    <property type="match status" value="2"/>
</dbReference>
<feature type="compositionally biased region" description="Acidic residues" evidence="9">
    <location>
        <begin position="280"/>
        <end position="296"/>
    </location>
</feature>
<evidence type="ECO:0000256" key="1">
    <source>
        <dbReference type="ARBA" id="ARBA00001947"/>
    </source>
</evidence>
<evidence type="ECO:0000256" key="10">
    <source>
        <dbReference type="SAM" id="SignalP"/>
    </source>
</evidence>
<keyword evidence="4" id="KW-0645">Protease</keyword>
<evidence type="ECO:0000256" key="2">
    <source>
        <dbReference type="ARBA" id="ARBA00004401"/>
    </source>
</evidence>
<dbReference type="InterPro" id="IPR042089">
    <property type="entry name" value="Peptidase_M13_dom_2"/>
</dbReference>